<dbReference type="InterPro" id="IPR014438">
    <property type="entry name" value="Glucan_biosyn_MdoG/MdoD"/>
</dbReference>
<name>A0ABT8D5K9_9RHOB</name>
<dbReference type="Proteomes" id="UP001243846">
    <property type="component" value="Unassembled WGS sequence"/>
</dbReference>
<keyword evidence="9" id="KW-1185">Reference proteome</keyword>
<dbReference type="EMBL" id="JAUFRC010000001">
    <property type="protein sequence ID" value="MDN3711132.1"/>
    <property type="molecule type" value="Genomic_DNA"/>
</dbReference>
<keyword evidence="6" id="KW-0732">Signal</keyword>
<comment type="subcellular location">
    <subcellularLocation>
        <location evidence="1">Periplasm</location>
    </subcellularLocation>
</comment>
<evidence type="ECO:0000313" key="9">
    <source>
        <dbReference type="Proteomes" id="UP001243846"/>
    </source>
</evidence>
<accession>A0ABT8D5K9</accession>
<comment type="pathway">
    <text evidence="2">Glycan metabolism; osmoregulated periplasmic glucan (OPG) biosynthesis.</text>
</comment>
<reference evidence="9" key="1">
    <citation type="journal article" date="2019" name="Int. J. Syst. Evol. Microbiol.">
        <title>The Global Catalogue of Microorganisms (GCM) 10K type strain sequencing project: providing services to taxonomists for standard genome sequencing and annotation.</title>
        <authorList>
            <consortium name="The Broad Institute Genomics Platform"/>
            <consortium name="The Broad Institute Genome Sequencing Center for Infectious Disease"/>
            <person name="Wu L."/>
            <person name="Ma J."/>
        </authorList>
    </citation>
    <scope>NUCLEOTIDE SEQUENCE [LARGE SCALE GENOMIC DNA]</scope>
    <source>
        <strain evidence="9">CECT 8482</strain>
    </source>
</reference>
<dbReference type="PIRSF" id="PIRSF006281">
    <property type="entry name" value="MdoG"/>
    <property type="match status" value="1"/>
</dbReference>
<keyword evidence="5" id="KW-0574">Periplasm</keyword>
<dbReference type="Gene3D" id="2.70.98.10">
    <property type="match status" value="1"/>
</dbReference>
<dbReference type="InterPro" id="IPR007444">
    <property type="entry name" value="Glucan_biosyn_MdoG_C"/>
</dbReference>
<evidence type="ECO:0000256" key="6">
    <source>
        <dbReference type="SAM" id="SignalP"/>
    </source>
</evidence>
<dbReference type="InterPro" id="IPR011013">
    <property type="entry name" value="Gal_mutarotase_sf_dom"/>
</dbReference>
<dbReference type="InterPro" id="IPR014718">
    <property type="entry name" value="GH-type_carb-bd"/>
</dbReference>
<dbReference type="InterPro" id="IPR013783">
    <property type="entry name" value="Ig-like_fold"/>
</dbReference>
<dbReference type="Gene3D" id="2.60.40.10">
    <property type="entry name" value="Immunoglobulins"/>
    <property type="match status" value="1"/>
</dbReference>
<feature type="signal peptide" evidence="6">
    <location>
        <begin position="1"/>
        <end position="28"/>
    </location>
</feature>
<dbReference type="SUPFAM" id="SSF74650">
    <property type="entry name" value="Galactose mutarotase-like"/>
    <property type="match status" value="1"/>
</dbReference>
<evidence type="ECO:0000313" key="8">
    <source>
        <dbReference type="EMBL" id="MDN3711132.1"/>
    </source>
</evidence>
<evidence type="ECO:0000256" key="5">
    <source>
        <dbReference type="ARBA" id="ARBA00022764"/>
    </source>
</evidence>
<organism evidence="8 9">
    <name type="scientific">Paracoccus cavernae</name>
    <dbReference type="NCBI Taxonomy" id="1571207"/>
    <lineage>
        <taxon>Bacteria</taxon>
        <taxon>Pseudomonadati</taxon>
        <taxon>Pseudomonadota</taxon>
        <taxon>Alphaproteobacteria</taxon>
        <taxon>Rhodobacterales</taxon>
        <taxon>Paracoccaceae</taxon>
        <taxon>Paracoccus</taxon>
    </lineage>
</organism>
<comment type="caution">
    <text evidence="8">The sequence shown here is derived from an EMBL/GenBank/DDBJ whole genome shotgun (WGS) entry which is preliminary data.</text>
</comment>
<sequence>MYRRNFVLSSAAALAASGALGNMAFAQAAEETVALPETEGNATEAVAAEKPFDFEDVAAIAKEYAGREYVQPISQLQGSFENLNYDQYRAIRFRRDRDPWAGNRSFALDLLPPGAIFYEPVEINLVANGIATKVAFTPRLFDFDPSQFPDGADMETVGNMGFSGFRLRTPLNRPDVMDEFAVFQGASYFRAVSRGTLYGLSARGLAIGTGSPEGEEFPIFRSFWIYEPDPQERSVRINALLDSKSITGAFEFVISPGAETVINTRVSLFPRRDLSNVGIAPLTSMFWFGPADRKRIDDYRPSVHDSDGLQMLTGSETRLWRALSGPSTLQASAFMDNDPLGFGLAQRARNFDDFQDAEARYDLRPSAWIAPQGRWGKGTVSLIEIPVENEFNDNIVSFWQPADKLVKDQRHDFDYVLTFAAQIPDSAPIARVLETMTGKAINNANARTYIVDFDLALFGSDDPVAQIRASAGRIGHNYLIRMPQQGRMRLSFEYFPENAKLADLSAVLNGPEGALSETWIARWARE</sequence>
<dbReference type="InterPro" id="IPR014756">
    <property type="entry name" value="Ig_E-set"/>
</dbReference>
<comment type="similarity">
    <text evidence="3">Belongs to the OpgD/OpgG family.</text>
</comment>
<evidence type="ECO:0000256" key="3">
    <source>
        <dbReference type="ARBA" id="ARBA00009284"/>
    </source>
</evidence>
<feature type="domain" description="Glucan biosynthesis periplasmic MdoG C-terminal" evidence="7">
    <location>
        <begin position="52"/>
        <end position="523"/>
    </location>
</feature>
<proteinExistence type="inferred from homology"/>
<dbReference type="PANTHER" id="PTHR30504:SF4">
    <property type="entry name" value="GLUCANS BIOSYNTHESIS PROTEIN G"/>
    <property type="match status" value="1"/>
</dbReference>
<dbReference type="PANTHER" id="PTHR30504">
    <property type="entry name" value="GLUCANS BIOSYNTHESIS PROTEIN"/>
    <property type="match status" value="1"/>
</dbReference>
<evidence type="ECO:0000256" key="2">
    <source>
        <dbReference type="ARBA" id="ARBA00005001"/>
    </source>
</evidence>
<feature type="chain" id="PRO_5047256823" description="Glucans biosynthesis protein G" evidence="6">
    <location>
        <begin position="29"/>
        <end position="526"/>
    </location>
</feature>
<dbReference type="Pfam" id="PF04349">
    <property type="entry name" value="MdoG"/>
    <property type="match status" value="1"/>
</dbReference>
<evidence type="ECO:0000256" key="4">
    <source>
        <dbReference type="ARBA" id="ARBA00015376"/>
    </source>
</evidence>
<dbReference type="RefSeq" id="WP_377685510.1">
    <property type="nucleotide sequence ID" value="NZ_JBHMDZ010000009.1"/>
</dbReference>
<gene>
    <name evidence="8" type="ORF">QWZ10_03600</name>
</gene>
<evidence type="ECO:0000259" key="7">
    <source>
        <dbReference type="Pfam" id="PF04349"/>
    </source>
</evidence>
<evidence type="ECO:0000256" key="1">
    <source>
        <dbReference type="ARBA" id="ARBA00004418"/>
    </source>
</evidence>
<dbReference type="SUPFAM" id="SSF81296">
    <property type="entry name" value="E set domains"/>
    <property type="match status" value="1"/>
</dbReference>
<protein>
    <recommendedName>
        <fullName evidence="4">Glucans biosynthesis protein G</fullName>
    </recommendedName>
</protein>